<evidence type="ECO:0000256" key="2">
    <source>
        <dbReference type="ARBA" id="ARBA00035629"/>
    </source>
</evidence>
<dbReference type="GO" id="GO:0012506">
    <property type="term" value="C:vesicle membrane"/>
    <property type="evidence" value="ECO:0007669"/>
    <property type="project" value="InterPro"/>
</dbReference>
<dbReference type="Proteomes" id="UP000640052">
    <property type="component" value="Unassembled WGS sequence"/>
</dbReference>
<dbReference type="InterPro" id="IPR050530">
    <property type="entry name" value="GvpA"/>
</dbReference>
<dbReference type="InterPro" id="IPR000638">
    <property type="entry name" value="Gas-vesicle_GvpA-like"/>
</dbReference>
<dbReference type="PROSITE" id="PS00234">
    <property type="entry name" value="GAS_VESICLE_A_1"/>
    <property type="match status" value="1"/>
</dbReference>
<dbReference type="GO" id="GO:0033172">
    <property type="term" value="C:gas vesicle shell"/>
    <property type="evidence" value="ECO:0007669"/>
    <property type="project" value="UniProtKB-UniRule"/>
</dbReference>
<feature type="compositionally biased region" description="Basic and acidic residues" evidence="6">
    <location>
        <begin position="115"/>
        <end position="154"/>
    </location>
</feature>
<evidence type="ECO:0000256" key="5">
    <source>
        <dbReference type="RuleBase" id="RU000632"/>
    </source>
</evidence>
<dbReference type="EMBL" id="BOOA01000062">
    <property type="protein sequence ID" value="GIH27736.1"/>
    <property type="molecule type" value="Genomic_DNA"/>
</dbReference>
<sequence length="154" mass="16450">MTVQPVGGGVSNRPSGTSLADVIDTILDKGIVIDAYASVSLIGIELLSVDARIVVASVDTYLRFAEATDRLDLAKSRKPGLPEVVETVTQTRGAETTAEAERLEAGGARGSLEAAGERLRGFAGDFGEREDERESERVEVREHVRPRKAGQEEG</sequence>
<keyword evidence="1 4" id="KW-0304">Gas vesicle</keyword>
<reference evidence="7" key="1">
    <citation type="submission" date="2021-01" db="EMBL/GenBank/DDBJ databases">
        <title>Whole genome shotgun sequence of Acrocarpospora phusangensis NBRC 108782.</title>
        <authorList>
            <person name="Komaki H."/>
            <person name="Tamura T."/>
        </authorList>
    </citation>
    <scope>NUCLEOTIDE SEQUENCE</scope>
    <source>
        <strain evidence="7">NBRC 108782</strain>
    </source>
</reference>
<evidence type="ECO:0000256" key="6">
    <source>
        <dbReference type="SAM" id="MobiDB-lite"/>
    </source>
</evidence>
<evidence type="ECO:0000256" key="4">
    <source>
        <dbReference type="HAMAP-Rule" id="MF_00576"/>
    </source>
</evidence>
<dbReference type="InterPro" id="IPR047870">
    <property type="entry name" value="Gas_vesicle_GvpA"/>
</dbReference>
<dbReference type="PROSITE" id="PS00669">
    <property type="entry name" value="GAS_VESICLE_A_2"/>
    <property type="match status" value="1"/>
</dbReference>
<comment type="subunit">
    <text evidence="4 5">The gas vesicle shell is 2 nm thick and consists of a single layer of this protein. It forms helical ribs nearly perpendicular to the long axis of the vesicle.</text>
</comment>
<dbReference type="PANTHER" id="PTHR35344">
    <property type="entry name" value="GAS VESICLE STRUCTURAL PROTEIN 2-RELATED"/>
    <property type="match status" value="1"/>
</dbReference>
<dbReference type="GO" id="GO:0005198">
    <property type="term" value="F:structural molecule activity"/>
    <property type="evidence" value="ECO:0007669"/>
    <property type="project" value="InterPro"/>
</dbReference>
<evidence type="ECO:0000313" key="8">
    <source>
        <dbReference type="Proteomes" id="UP000640052"/>
    </source>
</evidence>
<keyword evidence="8" id="KW-1185">Reference proteome</keyword>
<dbReference type="PANTHER" id="PTHR35344:SF4">
    <property type="entry name" value="GAS VESICLE PROTEIN A1"/>
    <property type="match status" value="1"/>
</dbReference>
<dbReference type="InterPro" id="IPR018493">
    <property type="entry name" value="GvpA-like_CS"/>
</dbReference>
<dbReference type="Pfam" id="PF00741">
    <property type="entry name" value="Gas_vesicle"/>
    <property type="match status" value="1"/>
</dbReference>
<name>A0A919UMU4_9ACTN</name>
<dbReference type="HAMAP" id="MF_00576">
    <property type="entry name" value="Gas_vesicle_A"/>
    <property type="match status" value="1"/>
</dbReference>
<comment type="similarity">
    <text evidence="3 4 5">Belongs to the gas vesicle GvpA family.</text>
</comment>
<evidence type="ECO:0000256" key="1">
    <source>
        <dbReference type="ARBA" id="ARBA00022987"/>
    </source>
</evidence>
<dbReference type="AlphaFoldDB" id="A0A919UMU4"/>
<comment type="subcellular location">
    <subcellularLocation>
        <location evidence="2 4 5">Gas vesicle shell</location>
    </subcellularLocation>
</comment>
<evidence type="ECO:0000256" key="3">
    <source>
        <dbReference type="ARBA" id="ARBA00035646"/>
    </source>
</evidence>
<evidence type="ECO:0000313" key="7">
    <source>
        <dbReference type="EMBL" id="GIH27736.1"/>
    </source>
</evidence>
<gene>
    <name evidence="7" type="primary">gvpA1</name>
    <name evidence="4" type="synonym">gvpA</name>
    <name evidence="7" type="ORF">Aph01nite_60460</name>
</gene>
<protein>
    <recommendedName>
        <fullName evidence="4">Gas vesicle protein A</fullName>
        <shortName evidence="4">GVP</shortName>
    </recommendedName>
</protein>
<feature type="region of interest" description="Disordered" evidence="6">
    <location>
        <begin position="85"/>
        <end position="154"/>
    </location>
</feature>
<organism evidence="7 8">
    <name type="scientific">Acrocarpospora phusangensis</name>
    <dbReference type="NCBI Taxonomy" id="1070424"/>
    <lineage>
        <taxon>Bacteria</taxon>
        <taxon>Bacillati</taxon>
        <taxon>Actinomycetota</taxon>
        <taxon>Actinomycetes</taxon>
        <taxon>Streptosporangiales</taxon>
        <taxon>Streptosporangiaceae</taxon>
        <taxon>Acrocarpospora</taxon>
    </lineage>
</organism>
<comment type="caution">
    <text evidence="7">The sequence shown here is derived from an EMBL/GenBank/DDBJ whole genome shotgun (WGS) entry which is preliminary data.</text>
</comment>
<comment type="function">
    <text evidence="4 5">Gas vesicles are hollow, gas filled proteinaceous nanostructures found in some microorganisms. During planktonic growth they allow positioning of the organism at a favorable depth for light or nutrient acquisition. GvpA forms the protein shell.</text>
</comment>
<accession>A0A919UMU4</accession>
<proteinExistence type="inferred from homology"/>